<keyword evidence="2" id="KW-1185">Reference proteome</keyword>
<reference evidence="1 2" key="1">
    <citation type="submission" date="2019-07" db="EMBL/GenBank/DDBJ databases">
        <title>Whole genome shotgun sequence of Deinococcus cellulosilyticus NBRC 106333.</title>
        <authorList>
            <person name="Hosoyama A."/>
            <person name="Uohara A."/>
            <person name="Ohji S."/>
            <person name="Ichikawa N."/>
        </authorList>
    </citation>
    <scope>NUCLEOTIDE SEQUENCE [LARGE SCALE GENOMIC DNA]</scope>
    <source>
        <strain evidence="1 2">NBRC 106333</strain>
    </source>
</reference>
<dbReference type="RefSeq" id="WP_146884328.1">
    <property type="nucleotide sequence ID" value="NZ_BJXB01000008.1"/>
</dbReference>
<name>A0A511N0Y3_DEIC1</name>
<sequence>MGYGAHLTVINNSTRDIQLFIEGIECMYDNNEYGSNLSIFNGAQVAAGQAFPAPGGQFIEAVASGRCFFTTSTFQLGVGGVGSVTFADASQSWSVSENTNPGTLLVSIQNGEQATITVVYEG</sequence>
<dbReference type="EMBL" id="BJXB01000008">
    <property type="protein sequence ID" value="GEM46514.1"/>
    <property type="molecule type" value="Genomic_DNA"/>
</dbReference>
<organism evidence="1 2">
    <name type="scientific">Deinococcus cellulosilyticus (strain DSM 18568 / NBRC 106333 / KACC 11606 / 5516J-15)</name>
    <dbReference type="NCBI Taxonomy" id="1223518"/>
    <lineage>
        <taxon>Bacteria</taxon>
        <taxon>Thermotogati</taxon>
        <taxon>Deinococcota</taxon>
        <taxon>Deinococci</taxon>
        <taxon>Deinococcales</taxon>
        <taxon>Deinococcaceae</taxon>
        <taxon>Deinococcus</taxon>
    </lineage>
</organism>
<dbReference type="AlphaFoldDB" id="A0A511N0Y3"/>
<accession>A0A511N0Y3</accession>
<evidence type="ECO:0000313" key="2">
    <source>
        <dbReference type="Proteomes" id="UP000321306"/>
    </source>
</evidence>
<dbReference type="Proteomes" id="UP000321306">
    <property type="component" value="Unassembled WGS sequence"/>
</dbReference>
<proteinExistence type="predicted"/>
<dbReference type="OrthoDB" id="5196294at2"/>
<evidence type="ECO:0000313" key="1">
    <source>
        <dbReference type="EMBL" id="GEM46514.1"/>
    </source>
</evidence>
<protein>
    <submittedName>
        <fullName evidence="1">Uncharacterized protein</fullName>
    </submittedName>
</protein>
<comment type="caution">
    <text evidence="1">The sequence shown here is derived from an EMBL/GenBank/DDBJ whole genome shotgun (WGS) entry which is preliminary data.</text>
</comment>
<gene>
    <name evidence="1" type="ORF">DC3_21490</name>
</gene>